<evidence type="ECO:0000256" key="3">
    <source>
        <dbReference type="ARBA" id="ARBA00022578"/>
    </source>
</evidence>
<gene>
    <name evidence="6" type="ORF">ENW11_07670</name>
</gene>
<dbReference type="InterPro" id="IPR001207">
    <property type="entry name" value="Transposase_mutator"/>
</dbReference>
<evidence type="ECO:0000313" key="6">
    <source>
        <dbReference type="EMBL" id="HGY39664.1"/>
    </source>
</evidence>
<dbReference type="GO" id="GO:0003677">
    <property type="term" value="F:DNA binding"/>
    <property type="evidence" value="ECO:0007669"/>
    <property type="project" value="UniProtKB-KW"/>
</dbReference>
<organism evidence="6">
    <name type="scientific">Candidatus Caldatribacterium saccharofermentans</name>
    <dbReference type="NCBI Taxonomy" id="1454753"/>
    <lineage>
        <taxon>Bacteria</taxon>
        <taxon>Pseudomonadati</taxon>
        <taxon>Atribacterota</taxon>
        <taxon>Atribacteria</taxon>
        <taxon>Atribacterales</taxon>
        <taxon>Candidatus Caldatribacteriaceae</taxon>
        <taxon>Candidatus Caldatribacterium</taxon>
    </lineage>
</organism>
<dbReference type="GO" id="GO:0006313">
    <property type="term" value="P:DNA transposition"/>
    <property type="evidence" value="ECO:0007669"/>
    <property type="project" value="InterPro"/>
</dbReference>
<dbReference type="EMBL" id="DTIY01000053">
    <property type="protein sequence ID" value="HGY39664.1"/>
    <property type="molecule type" value="Genomic_DNA"/>
</dbReference>
<dbReference type="Pfam" id="PF00872">
    <property type="entry name" value="Transposase_mut"/>
    <property type="match status" value="1"/>
</dbReference>
<evidence type="ECO:0000256" key="1">
    <source>
        <dbReference type="ARBA" id="ARBA00002190"/>
    </source>
</evidence>
<protein>
    <submittedName>
        <fullName evidence="6">Uncharacterized protein</fullName>
    </submittedName>
</protein>
<keyword evidence="3" id="KW-0815">Transposition</keyword>
<keyword evidence="5" id="KW-0233">DNA recombination</keyword>
<evidence type="ECO:0000256" key="2">
    <source>
        <dbReference type="ARBA" id="ARBA00010961"/>
    </source>
</evidence>
<proteinExistence type="inferred from homology"/>
<accession>A0A7V4WLE7</accession>
<comment type="function">
    <text evidence="1">Required for the transposition of the insertion element.</text>
</comment>
<evidence type="ECO:0000256" key="4">
    <source>
        <dbReference type="ARBA" id="ARBA00023125"/>
    </source>
</evidence>
<evidence type="ECO:0000256" key="5">
    <source>
        <dbReference type="ARBA" id="ARBA00023172"/>
    </source>
</evidence>
<name>A0A7V4WLE7_9BACT</name>
<dbReference type="GO" id="GO:0004803">
    <property type="term" value="F:transposase activity"/>
    <property type="evidence" value="ECO:0007669"/>
    <property type="project" value="InterPro"/>
</dbReference>
<reference evidence="6" key="1">
    <citation type="journal article" date="2020" name="mSystems">
        <title>Genome- and Community-Level Interaction Insights into Carbon Utilization and Element Cycling Functions of Hydrothermarchaeota in Hydrothermal Sediment.</title>
        <authorList>
            <person name="Zhou Z."/>
            <person name="Liu Y."/>
            <person name="Xu W."/>
            <person name="Pan J."/>
            <person name="Luo Z.H."/>
            <person name="Li M."/>
        </authorList>
    </citation>
    <scope>NUCLEOTIDE SEQUENCE [LARGE SCALE GENOMIC DNA]</scope>
    <source>
        <strain evidence="6">SpSt-82</strain>
    </source>
</reference>
<keyword evidence="4" id="KW-0238">DNA-binding</keyword>
<sequence>MTCQSWRKWSRRFPRRCSLCILHTVWDALGRVRTKGQEALAGALERNQLERLAKEVRRRTKVVEVFWSEDAAEKLLYLVLSQLDEA</sequence>
<comment type="similarity">
    <text evidence="2">Belongs to the transposase mutator family.</text>
</comment>
<comment type="caution">
    <text evidence="6">The sequence shown here is derived from an EMBL/GenBank/DDBJ whole genome shotgun (WGS) entry which is preliminary data.</text>
</comment>
<dbReference type="AlphaFoldDB" id="A0A7V4WLE7"/>